<dbReference type="Gene3D" id="3.10.20.300">
    <property type="entry name" value="mk0293 like domain"/>
    <property type="match status" value="1"/>
</dbReference>
<gene>
    <name evidence="2" type="ORF">C8D98_0364</name>
</gene>
<dbReference type="PANTHER" id="PTHR36566:SF1">
    <property type="entry name" value="PYRIDINIUM-3,5-BISTHIOCARBOXYLIC ACID MONONUCLEOTIDE NICKEL INSERTION PROTEIN"/>
    <property type="match status" value="1"/>
</dbReference>
<accession>A0A4R1KBC5</accession>
<dbReference type="EMBL" id="SMGG01000003">
    <property type="protein sequence ID" value="TCK61858.1"/>
    <property type="molecule type" value="Genomic_DNA"/>
</dbReference>
<dbReference type="AlphaFoldDB" id="A0A4R1KBC5"/>
<sequence>MSVGVLCGLGLDISEGAKLVSDMTGVSIGAWVEQADVSGVMCGRLKLDLPHEHAHRTMKDIREMLGRSAFSEQVKKDAVGIFQIIADAEGAVHGMDPEKVHFHEVGALDSIFDIAVFAYGVEKLGIKRITSSLPVLGCGFVKMAHGTMPVPAPAVLKILEGVAIAPSSEQTEMTTPTGAAILKYYVKDYGTFAGKIINTAFSTGTKTFMTVPNMLRGILLERVSQSDLVMAETSIDDCTGEMMGRLYELFKGIAHDVTLTQSIGKKNRPVYLLNVLCSRPNLEKVAEILFANTSTAGLRHYPVDRIIMDRHMEETEVLGEKVAVKVLEYGDIKKFSPEWDDCVRVSEKLGMPASKIYEMAKAMYY</sequence>
<proteinExistence type="predicted"/>
<dbReference type="InterPro" id="IPR002822">
    <property type="entry name" value="Ni_insertion"/>
</dbReference>
<reference evidence="2 3" key="1">
    <citation type="submission" date="2019-03" db="EMBL/GenBank/DDBJ databases">
        <title>Genomic Encyclopedia of Type Strains, Phase IV (KMG-IV): sequencing the most valuable type-strain genomes for metagenomic binning, comparative biology and taxonomic classification.</title>
        <authorList>
            <person name="Goeker M."/>
        </authorList>
    </citation>
    <scope>NUCLEOTIDE SEQUENCE [LARGE SCALE GENOMIC DNA]</scope>
    <source>
        <strain evidence="2 3">DSM 24984</strain>
    </source>
</reference>
<comment type="caution">
    <text evidence="2">The sequence shown here is derived from an EMBL/GenBank/DDBJ whole genome shotgun (WGS) entry which is preliminary data.</text>
</comment>
<dbReference type="PANTHER" id="PTHR36566">
    <property type="entry name" value="NICKEL INSERTION PROTEIN-RELATED"/>
    <property type="match status" value="1"/>
</dbReference>
<organism evidence="2 3">
    <name type="scientific">Seleniivibrio woodruffii</name>
    <dbReference type="NCBI Taxonomy" id="1078050"/>
    <lineage>
        <taxon>Bacteria</taxon>
        <taxon>Pseudomonadati</taxon>
        <taxon>Deferribacterota</taxon>
        <taxon>Deferribacteres</taxon>
        <taxon>Deferribacterales</taxon>
        <taxon>Geovibrionaceae</taxon>
        <taxon>Seleniivibrio</taxon>
    </lineage>
</organism>
<evidence type="ECO:0000313" key="2">
    <source>
        <dbReference type="EMBL" id="TCK61858.1"/>
    </source>
</evidence>
<keyword evidence="1" id="KW-0533">Nickel</keyword>
<dbReference type="Proteomes" id="UP000294614">
    <property type="component" value="Unassembled WGS sequence"/>
</dbReference>
<evidence type="ECO:0008006" key="4">
    <source>
        <dbReference type="Google" id="ProtNLM"/>
    </source>
</evidence>
<dbReference type="NCBIfam" id="TIGR00299">
    <property type="entry name" value="nickel pincer cofactor biosynthesis protein LarC"/>
    <property type="match status" value="1"/>
</dbReference>
<name>A0A4R1KBC5_9BACT</name>
<protein>
    <recommendedName>
        <fullName evidence="4">Nickel insertion protein</fullName>
    </recommendedName>
</protein>
<dbReference type="Pfam" id="PF01969">
    <property type="entry name" value="Ni_insertion"/>
    <property type="match status" value="1"/>
</dbReference>
<keyword evidence="3" id="KW-1185">Reference proteome</keyword>
<evidence type="ECO:0000256" key="1">
    <source>
        <dbReference type="ARBA" id="ARBA00022596"/>
    </source>
</evidence>
<evidence type="ECO:0000313" key="3">
    <source>
        <dbReference type="Proteomes" id="UP000294614"/>
    </source>
</evidence>
<dbReference type="Gene3D" id="3.30.70.1380">
    <property type="entry name" value="Transcriptional regulatory protein pf0864 domain like"/>
    <property type="match status" value="1"/>
</dbReference>